<proteinExistence type="predicted"/>
<accession>A0ABD5UZI5</accession>
<keyword evidence="2" id="KW-1185">Reference proteome</keyword>
<evidence type="ECO:0000313" key="2">
    <source>
        <dbReference type="Proteomes" id="UP001596312"/>
    </source>
</evidence>
<organism evidence="1 2">
    <name type="scientific">Halalkalicoccus tibetensis</name>
    <dbReference type="NCBI Taxonomy" id="175632"/>
    <lineage>
        <taxon>Archaea</taxon>
        <taxon>Methanobacteriati</taxon>
        <taxon>Methanobacteriota</taxon>
        <taxon>Stenosarchaea group</taxon>
        <taxon>Halobacteria</taxon>
        <taxon>Halobacteriales</taxon>
        <taxon>Halococcaceae</taxon>
        <taxon>Halalkalicoccus</taxon>
    </lineage>
</organism>
<evidence type="ECO:0000313" key="1">
    <source>
        <dbReference type="EMBL" id="MFC6904011.1"/>
    </source>
</evidence>
<dbReference type="Proteomes" id="UP001596312">
    <property type="component" value="Unassembled WGS sequence"/>
</dbReference>
<name>A0ABD5UZI5_9EURY</name>
<dbReference type="AlphaFoldDB" id="A0ABD5UZI5"/>
<comment type="caution">
    <text evidence="1">The sequence shown here is derived from an EMBL/GenBank/DDBJ whole genome shotgun (WGS) entry which is preliminary data.</text>
</comment>
<protein>
    <submittedName>
        <fullName evidence="1">Uncharacterized protein</fullName>
    </submittedName>
</protein>
<reference evidence="1 2" key="1">
    <citation type="journal article" date="2019" name="Int. J. Syst. Evol. Microbiol.">
        <title>The Global Catalogue of Microorganisms (GCM) 10K type strain sequencing project: providing services to taxonomists for standard genome sequencing and annotation.</title>
        <authorList>
            <consortium name="The Broad Institute Genomics Platform"/>
            <consortium name="The Broad Institute Genome Sequencing Center for Infectious Disease"/>
            <person name="Wu L."/>
            <person name="Ma J."/>
        </authorList>
    </citation>
    <scope>NUCLEOTIDE SEQUENCE [LARGE SCALE GENOMIC DNA]</scope>
    <source>
        <strain evidence="1 2">CGMCC 1.3240</strain>
    </source>
</reference>
<dbReference type="RefSeq" id="WP_340602511.1">
    <property type="nucleotide sequence ID" value="NZ_JBBMXV010000001.1"/>
</dbReference>
<dbReference type="EMBL" id="JBHSXQ010000001">
    <property type="protein sequence ID" value="MFC6904011.1"/>
    <property type="molecule type" value="Genomic_DNA"/>
</dbReference>
<gene>
    <name evidence="1" type="ORF">ACFQGH_02220</name>
</gene>
<sequence length="92" mass="10457">MTNRSGVVEIEKRDGDYRVELRDLETDARIDEALVDGDSTAETTYKHVCKVRLPDDEPRIDLESGNDRARVVLRAAGRTCYRHELPTRLAAN</sequence>